<evidence type="ECO:0000259" key="2">
    <source>
        <dbReference type="PROSITE" id="PS50943"/>
    </source>
</evidence>
<dbReference type="Pfam" id="PF13560">
    <property type="entry name" value="HTH_31"/>
    <property type="match status" value="1"/>
</dbReference>
<dbReference type="CDD" id="cd00093">
    <property type="entry name" value="HTH_XRE"/>
    <property type="match status" value="1"/>
</dbReference>
<dbReference type="GO" id="GO:0003677">
    <property type="term" value="F:DNA binding"/>
    <property type="evidence" value="ECO:0007669"/>
    <property type="project" value="InterPro"/>
</dbReference>
<evidence type="ECO:0000313" key="4">
    <source>
        <dbReference type="Proteomes" id="UP000028643"/>
    </source>
</evidence>
<accession>A0A085V200</accession>
<organism evidence="3 4">
    <name type="scientific">Pseudomonas syringae</name>
    <dbReference type="NCBI Taxonomy" id="317"/>
    <lineage>
        <taxon>Bacteria</taxon>
        <taxon>Pseudomonadati</taxon>
        <taxon>Pseudomonadota</taxon>
        <taxon>Gammaproteobacteria</taxon>
        <taxon>Pseudomonadales</taxon>
        <taxon>Pseudomonadaceae</taxon>
        <taxon>Pseudomonas</taxon>
    </lineage>
</organism>
<feature type="region of interest" description="Disordered" evidence="1">
    <location>
        <begin position="100"/>
        <end position="160"/>
    </location>
</feature>
<dbReference type="InterPro" id="IPR001387">
    <property type="entry name" value="Cro/C1-type_HTH"/>
</dbReference>
<dbReference type="AlphaFoldDB" id="A0A085V200"/>
<name>A0A085V200_PSESX</name>
<protein>
    <submittedName>
        <fullName evidence="3">XRE family transcriptional regulator</fullName>
    </submittedName>
</protein>
<evidence type="ECO:0000256" key="1">
    <source>
        <dbReference type="SAM" id="MobiDB-lite"/>
    </source>
</evidence>
<gene>
    <name evidence="3" type="ORF">IV02_19180</name>
</gene>
<feature type="domain" description="HTH cro/C1-type" evidence="2">
    <location>
        <begin position="23"/>
        <end position="78"/>
    </location>
</feature>
<evidence type="ECO:0000313" key="3">
    <source>
        <dbReference type="EMBL" id="KFE49463.1"/>
    </source>
</evidence>
<dbReference type="PROSITE" id="PS50943">
    <property type="entry name" value="HTH_CROC1"/>
    <property type="match status" value="1"/>
</dbReference>
<dbReference type="Proteomes" id="UP000028643">
    <property type="component" value="Unassembled WGS sequence"/>
</dbReference>
<comment type="caution">
    <text evidence="3">The sequence shown here is derived from an EMBL/GenBank/DDBJ whole genome shotgun (WGS) entry which is preliminary data.</text>
</comment>
<reference evidence="3 4" key="1">
    <citation type="submission" date="2014-07" db="EMBL/GenBank/DDBJ databases">
        <title>Draft Genome Sequences of Environmental Pseudomonas syringae strains.</title>
        <authorList>
            <person name="Baltrus D.A."/>
            <person name="Berge O."/>
            <person name="Morris C."/>
        </authorList>
    </citation>
    <scope>NUCLEOTIDE SEQUENCE [LARGE SCALE GENOMIC DNA]</scope>
    <source>
        <strain evidence="3 4">CEB003</strain>
    </source>
</reference>
<dbReference type="RefSeq" id="WP_020291814.1">
    <property type="nucleotide sequence ID" value="NZ_JPQT01000117.1"/>
</dbReference>
<sequence length="160" mass="17433">MARKTAPLLPVSESRLHQLGGRLKTARLRRKLTAKQVAERAGMSAMTLRNVEEGGAGVTIGAYLSVMRVLGLEKDLDLVAADDVLGRQLQDADLLPKANSRRAVAVKDSSVSPNMGTTPDLRQAEPFSDKSDVSSPTTHANELQRFIVKRSKKPDDETDR</sequence>
<dbReference type="InterPro" id="IPR010982">
    <property type="entry name" value="Lambda_DNA-bd_dom_sf"/>
</dbReference>
<dbReference type="EMBL" id="JPQT01000117">
    <property type="protein sequence ID" value="KFE49463.1"/>
    <property type="molecule type" value="Genomic_DNA"/>
</dbReference>
<dbReference type="Gene3D" id="1.10.260.40">
    <property type="entry name" value="lambda repressor-like DNA-binding domains"/>
    <property type="match status" value="1"/>
</dbReference>
<dbReference type="PATRIC" id="fig|317.174.peg.3922"/>
<proteinExistence type="predicted"/>
<dbReference type="SMART" id="SM00530">
    <property type="entry name" value="HTH_XRE"/>
    <property type="match status" value="1"/>
</dbReference>
<dbReference type="SUPFAM" id="SSF47413">
    <property type="entry name" value="lambda repressor-like DNA-binding domains"/>
    <property type="match status" value="1"/>
</dbReference>